<protein>
    <recommendedName>
        <fullName evidence="4">EpsG family protein</fullName>
    </recommendedName>
</protein>
<name>A0A0C2P413_9VIBR</name>
<dbReference type="Pfam" id="PF14897">
    <property type="entry name" value="EpsG"/>
    <property type="match status" value="1"/>
</dbReference>
<dbReference type="STRING" id="1461322.OJ16_02620"/>
<keyword evidence="1" id="KW-1133">Transmembrane helix</keyword>
<accession>A0A0C2KH10</accession>
<feature type="transmembrane region" description="Helical" evidence="1">
    <location>
        <begin position="242"/>
        <end position="259"/>
    </location>
</feature>
<keyword evidence="3" id="KW-1185">Reference proteome</keyword>
<evidence type="ECO:0000313" key="2">
    <source>
        <dbReference type="EMBL" id="KII81162.1"/>
    </source>
</evidence>
<feature type="transmembrane region" description="Helical" evidence="1">
    <location>
        <begin position="271"/>
        <end position="292"/>
    </location>
</feature>
<evidence type="ECO:0000256" key="1">
    <source>
        <dbReference type="SAM" id="Phobius"/>
    </source>
</evidence>
<feature type="transmembrane region" description="Helical" evidence="1">
    <location>
        <begin position="89"/>
        <end position="106"/>
    </location>
</feature>
<evidence type="ECO:0000313" key="3">
    <source>
        <dbReference type="Proteomes" id="UP000031672"/>
    </source>
</evidence>
<accession>A0A0C2P413</accession>
<dbReference type="AlphaFoldDB" id="A0A0C2P413"/>
<sequence>MLYTIMFFIMLINVVLSFSSWERYKYFIISMSTIYCIWLMLYSGLREPGSSPDDINYIYNLYYGKLDFEWAFACVTDFFRFYRANESNYFLFVSMLTQVSLFVAIYIYSPRFLAFALLIYSSHVYLYRDLVQIRAGVAYNILLLSMILLINRKHLLSMILYFFSIGFHKTSSLSLIPIILNKVHVKTKYVVMIALLIYFSSFINFGTYLINHFPLLTSMLSENAIATYLEEGNEYAKELSPLNPTTIKLLVVFMCVSYFRDRIPEIKENNLLYYSYALSLIFISFFNSFNVFASRMSSMFAIVEIILIPAMVFYLRSKLLLFVFISIYTLQFSINYYLKGMSFGGFLYLL</sequence>
<feature type="transmembrane region" description="Helical" evidence="1">
    <location>
        <begin position="27"/>
        <end position="45"/>
    </location>
</feature>
<feature type="transmembrane region" description="Helical" evidence="1">
    <location>
        <begin position="298"/>
        <end position="315"/>
    </location>
</feature>
<evidence type="ECO:0008006" key="4">
    <source>
        <dbReference type="Google" id="ProtNLM"/>
    </source>
</evidence>
<feature type="transmembrane region" description="Helical" evidence="1">
    <location>
        <begin position="320"/>
        <end position="338"/>
    </location>
</feature>
<keyword evidence="1" id="KW-0812">Transmembrane</keyword>
<dbReference type="InterPro" id="IPR049458">
    <property type="entry name" value="EpsG-like"/>
</dbReference>
<dbReference type="Proteomes" id="UP000031672">
    <property type="component" value="Unassembled WGS sequence"/>
</dbReference>
<feature type="transmembrane region" description="Helical" evidence="1">
    <location>
        <begin position="158"/>
        <end position="180"/>
    </location>
</feature>
<dbReference type="EMBL" id="JTKH01000005">
    <property type="protein sequence ID" value="KII81162.1"/>
    <property type="molecule type" value="Genomic_DNA"/>
</dbReference>
<organism evidence="2 3">
    <name type="scientific">Vibrio renipiscarius</name>
    <dbReference type="NCBI Taxonomy" id="1461322"/>
    <lineage>
        <taxon>Bacteria</taxon>
        <taxon>Pseudomonadati</taxon>
        <taxon>Pseudomonadota</taxon>
        <taxon>Gammaproteobacteria</taxon>
        <taxon>Vibrionales</taxon>
        <taxon>Vibrionaceae</taxon>
        <taxon>Vibrio</taxon>
    </lineage>
</organism>
<proteinExistence type="predicted"/>
<feature type="transmembrane region" description="Helical" evidence="1">
    <location>
        <begin position="135"/>
        <end position="152"/>
    </location>
</feature>
<gene>
    <name evidence="2" type="ORF">OJ16_02620</name>
</gene>
<reference evidence="2 3" key="1">
    <citation type="submission" date="2014-11" db="EMBL/GenBank/DDBJ databases">
        <title>Draft Genome Sequence of Vibrio piscirenalis strains CECT 8603T and CECT 8604, two marine Gammaproteobacterium isolated from cultured gilthead sea bream (Sparus aurata).</title>
        <authorList>
            <person name="Arahal D.R."/>
            <person name="Rodrigo-Torres L."/>
            <person name="Lucena T."/>
            <person name="Pujalte M.J."/>
        </authorList>
    </citation>
    <scope>NUCLEOTIDE SEQUENCE [LARGE SCALE GENOMIC DNA]</scope>
    <source>
        <strain evidence="2 3">DCR 1-4-2</strain>
    </source>
</reference>
<keyword evidence="1" id="KW-0472">Membrane</keyword>
<dbReference type="RefSeq" id="WP_040987174.1">
    <property type="nucleotide sequence ID" value="NZ_JTKH01000005.1"/>
</dbReference>
<comment type="caution">
    <text evidence="2">The sequence shown here is derived from an EMBL/GenBank/DDBJ whole genome shotgun (WGS) entry which is preliminary data.</text>
</comment>
<feature type="transmembrane region" description="Helical" evidence="1">
    <location>
        <begin position="189"/>
        <end position="210"/>
    </location>
</feature>